<dbReference type="EMBL" id="BAABJZ010000067">
    <property type="protein sequence ID" value="GAA4886810.1"/>
    <property type="molecule type" value="Genomic_DNA"/>
</dbReference>
<dbReference type="InterPro" id="IPR007396">
    <property type="entry name" value="TR_PAI2-type"/>
</dbReference>
<evidence type="ECO:0000313" key="2">
    <source>
        <dbReference type="Proteomes" id="UP001499988"/>
    </source>
</evidence>
<accession>A0ABP9EVW5</accession>
<sequence length="205" mass="22343">MYNPKSFSMPDLASAHRFIQTFGFAVVIDPTLGASHLPLTLRSGEGELGTLYGHMARANPQWRELEGSEVLVVFSGPHSYISPSWYQTRPMVPTWNYAAVHVKGRVRLTSNAETVAALDTLLAQHESSLLQSNEIITDEIRQRLLGAIVGFSIEIEQIEGKQKLGQQRSVADQRGTYAGLAASKGLEAQALAAYMRSLGIGVSSD</sequence>
<comment type="caution">
    <text evidence="1">The sequence shown here is derived from an EMBL/GenBank/DDBJ whole genome shotgun (WGS) entry which is preliminary data.</text>
</comment>
<reference evidence="2" key="1">
    <citation type="journal article" date="2019" name="Int. J. Syst. Evol. Microbiol.">
        <title>The Global Catalogue of Microorganisms (GCM) 10K type strain sequencing project: providing services to taxonomists for standard genome sequencing and annotation.</title>
        <authorList>
            <consortium name="The Broad Institute Genomics Platform"/>
            <consortium name="The Broad Institute Genome Sequencing Center for Infectious Disease"/>
            <person name="Wu L."/>
            <person name="Ma J."/>
        </authorList>
    </citation>
    <scope>NUCLEOTIDE SEQUENCE [LARGE SCALE GENOMIC DNA]</scope>
    <source>
        <strain evidence="2">JCM 18401</strain>
    </source>
</reference>
<dbReference type="Proteomes" id="UP001499988">
    <property type="component" value="Unassembled WGS sequence"/>
</dbReference>
<proteinExistence type="predicted"/>
<organism evidence="1 2">
    <name type="scientific">Ferrimonas pelagia</name>
    <dbReference type="NCBI Taxonomy" id="1177826"/>
    <lineage>
        <taxon>Bacteria</taxon>
        <taxon>Pseudomonadati</taxon>
        <taxon>Pseudomonadota</taxon>
        <taxon>Gammaproteobacteria</taxon>
        <taxon>Alteromonadales</taxon>
        <taxon>Ferrimonadaceae</taxon>
        <taxon>Ferrimonas</taxon>
    </lineage>
</organism>
<dbReference type="RefSeq" id="WP_345335271.1">
    <property type="nucleotide sequence ID" value="NZ_BAABJZ010000067.1"/>
</dbReference>
<name>A0ABP9EVW5_9GAMM</name>
<dbReference type="Pfam" id="PF04299">
    <property type="entry name" value="FMN_bind_2"/>
    <property type="match status" value="1"/>
</dbReference>
<dbReference type="PANTHER" id="PTHR35802">
    <property type="entry name" value="PROTEASE SYNTHASE AND SPORULATION PROTEIN PAI 2"/>
    <property type="match status" value="1"/>
</dbReference>
<dbReference type="SUPFAM" id="SSF50475">
    <property type="entry name" value="FMN-binding split barrel"/>
    <property type="match status" value="1"/>
</dbReference>
<dbReference type="Gene3D" id="2.30.110.10">
    <property type="entry name" value="Electron Transport, Fmn-binding Protein, Chain A"/>
    <property type="match status" value="1"/>
</dbReference>
<evidence type="ECO:0000313" key="1">
    <source>
        <dbReference type="EMBL" id="GAA4886810.1"/>
    </source>
</evidence>
<dbReference type="PANTHER" id="PTHR35802:SF1">
    <property type="entry name" value="PROTEASE SYNTHASE AND SPORULATION PROTEIN PAI 2"/>
    <property type="match status" value="1"/>
</dbReference>
<keyword evidence="2" id="KW-1185">Reference proteome</keyword>
<gene>
    <name evidence="1" type="ORF">GCM10023333_20310</name>
</gene>
<protein>
    <submittedName>
        <fullName evidence="1">FMN-binding negative transcriptional regulator</fullName>
    </submittedName>
</protein>
<dbReference type="InterPro" id="IPR012349">
    <property type="entry name" value="Split_barrel_FMN-bd"/>
</dbReference>
<dbReference type="PIRSF" id="PIRSF010372">
    <property type="entry name" value="PaiB"/>
    <property type="match status" value="1"/>
</dbReference>